<gene>
    <name evidence="1" type="ORF">GSI_04866</name>
</gene>
<dbReference type="AlphaFoldDB" id="A0A2G8SG78"/>
<reference evidence="1 2" key="1">
    <citation type="journal article" date="2015" name="Sci. Rep.">
        <title>Chromosome-level genome map provides insights into diverse defense mechanisms in the medicinal fungus Ganoderma sinense.</title>
        <authorList>
            <person name="Zhu Y."/>
            <person name="Xu J."/>
            <person name="Sun C."/>
            <person name="Zhou S."/>
            <person name="Xu H."/>
            <person name="Nelson D.R."/>
            <person name="Qian J."/>
            <person name="Song J."/>
            <person name="Luo H."/>
            <person name="Xiang L."/>
            <person name="Li Y."/>
            <person name="Xu Z."/>
            <person name="Ji A."/>
            <person name="Wang L."/>
            <person name="Lu S."/>
            <person name="Hayward A."/>
            <person name="Sun W."/>
            <person name="Li X."/>
            <person name="Schwartz D.C."/>
            <person name="Wang Y."/>
            <person name="Chen S."/>
        </authorList>
    </citation>
    <scope>NUCLEOTIDE SEQUENCE [LARGE SCALE GENOMIC DNA]</scope>
    <source>
        <strain evidence="1 2">ZZ0214-1</strain>
    </source>
</reference>
<comment type="caution">
    <text evidence="1">The sequence shown here is derived from an EMBL/GenBank/DDBJ whole genome shotgun (WGS) entry which is preliminary data.</text>
</comment>
<keyword evidence="2" id="KW-1185">Reference proteome</keyword>
<protein>
    <recommendedName>
        <fullName evidence="3">F-box domain-containing protein</fullName>
    </recommendedName>
</protein>
<dbReference type="OrthoDB" id="2801180at2759"/>
<dbReference type="InterPro" id="IPR032675">
    <property type="entry name" value="LRR_dom_sf"/>
</dbReference>
<dbReference type="Proteomes" id="UP000230002">
    <property type="component" value="Unassembled WGS sequence"/>
</dbReference>
<evidence type="ECO:0000313" key="1">
    <source>
        <dbReference type="EMBL" id="PIL32751.1"/>
    </source>
</evidence>
<proteinExistence type="predicted"/>
<accession>A0A2G8SG78</accession>
<dbReference type="EMBL" id="AYKW01000009">
    <property type="protein sequence ID" value="PIL32751.1"/>
    <property type="molecule type" value="Genomic_DNA"/>
</dbReference>
<sequence>MAHILSQLSPEWIKVRDPDNADREDEDEDERGDRAVLRSTLAACARVCRAFSGPALDAQWRVLDDVVVLLKILPHTMTHPDDAPGSEGGTDMKSARLDVLALSPVIDDTAWVKFRGFACRVRELNSGPPKCFIQPDVWSVLATRLQGSPLLPRLQRLHISMNYNDPASFVLCLSPTLRQLSFAVCDDQGTPMTANSEFVQNILSVLSSTEKLPFISSRQVAGQSLPESAEAIAQHLCSIGRLSRLEVLNLAPTGSRIEVPALRALSTLPSLRSLRLLVPCKGEDEDDALSLDGLSTIRHLHLSGKAEDILRIMVAIPPADLRDLRLCFRGSYLNAITRSLGAMKRYIPRELESLECTFCGPIANGPKSLHGLFHPFFKFHDLKYFGIRILMGHDMNIWDNDLRAFGTCWPKLERFALDYWDLPGAGVSRSAARPTITGLIKLTQGCPQLRFLRLLGLTLGELPAVDAIPKERHARLRYFDPGMLVDDEKADLDEVAQVLDSLFPDLADVLQKDVDRNLPRDTVSWDKVQELMGARRAARKLDGPNSILHEALSPEDTLAMISLLLL</sequence>
<evidence type="ECO:0000313" key="2">
    <source>
        <dbReference type="Proteomes" id="UP000230002"/>
    </source>
</evidence>
<dbReference type="Gene3D" id="3.80.10.10">
    <property type="entry name" value="Ribonuclease Inhibitor"/>
    <property type="match status" value="1"/>
</dbReference>
<name>A0A2G8SG78_9APHY</name>
<dbReference type="SUPFAM" id="SSF52047">
    <property type="entry name" value="RNI-like"/>
    <property type="match status" value="1"/>
</dbReference>
<organism evidence="1 2">
    <name type="scientific">Ganoderma sinense ZZ0214-1</name>
    <dbReference type="NCBI Taxonomy" id="1077348"/>
    <lineage>
        <taxon>Eukaryota</taxon>
        <taxon>Fungi</taxon>
        <taxon>Dikarya</taxon>
        <taxon>Basidiomycota</taxon>
        <taxon>Agaricomycotina</taxon>
        <taxon>Agaricomycetes</taxon>
        <taxon>Polyporales</taxon>
        <taxon>Polyporaceae</taxon>
        <taxon>Ganoderma</taxon>
    </lineage>
</organism>
<evidence type="ECO:0008006" key="3">
    <source>
        <dbReference type="Google" id="ProtNLM"/>
    </source>
</evidence>
<dbReference type="STRING" id="1077348.A0A2G8SG78"/>